<dbReference type="SUPFAM" id="SSF52091">
    <property type="entry name" value="SpoIIaa-like"/>
    <property type="match status" value="1"/>
</dbReference>
<dbReference type="InterPro" id="IPR058548">
    <property type="entry name" value="MlaB-like_STAS"/>
</dbReference>
<dbReference type="Pfam" id="PF13466">
    <property type="entry name" value="STAS_2"/>
    <property type="match status" value="1"/>
</dbReference>
<dbReference type="Proteomes" id="UP001497493">
    <property type="component" value="Chromosome"/>
</dbReference>
<dbReference type="Pfam" id="PF02405">
    <property type="entry name" value="MlaE"/>
    <property type="match status" value="1"/>
</dbReference>
<keyword evidence="4" id="KW-1185">Reference proteome</keyword>
<keyword evidence="1" id="KW-0472">Membrane</keyword>
<name>A0ABM9NM87_9GAMM</name>
<protein>
    <submittedName>
        <fullName evidence="3">Phospholipid/cholesterol/gamma-HCH transport system permease protein</fullName>
    </submittedName>
</protein>
<reference evidence="3 4" key="1">
    <citation type="submission" date="2024-04" db="EMBL/GenBank/DDBJ databases">
        <authorList>
            <person name="Cremers G."/>
        </authorList>
    </citation>
    <scope>NUCLEOTIDE SEQUENCE [LARGE SCALE GENOMIC DNA]</scope>
    <source>
        <strain evidence="3">MeCH1-AG</strain>
    </source>
</reference>
<dbReference type="Gene3D" id="3.30.750.24">
    <property type="entry name" value="STAS domain"/>
    <property type="match status" value="1"/>
</dbReference>
<feature type="transmembrane region" description="Helical" evidence="1">
    <location>
        <begin position="162"/>
        <end position="190"/>
    </location>
</feature>
<evidence type="ECO:0000259" key="2">
    <source>
        <dbReference type="Pfam" id="PF13466"/>
    </source>
</evidence>
<feature type="transmembrane region" description="Helical" evidence="1">
    <location>
        <begin position="316"/>
        <end position="335"/>
    </location>
</feature>
<dbReference type="PANTHER" id="PTHR30188">
    <property type="entry name" value="ABC TRANSPORTER PERMEASE PROTEIN-RELATED"/>
    <property type="match status" value="1"/>
</dbReference>
<dbReference type="EMBL" id="OZ026884">
    <property type="protein sequence ID" value="CAL1241763.1"/>
    <property type="molecule type" value="Genomic_DNA"/>
</dbReference>
<keyword evidence="1" id="KW-0812">Transmembrane</keyword>
<proteinExistence type="predicted"/>
<sequence length="382" mass="40248">MAPAASARLEWSYREDGGLELHLSGAWTLDAHLPPMDPLLRRLAGTPGVDRVRFDCRGLTAWDSRLLAFLVKFLEQCRARDIAVDLGGLPSGARDLMELARVVPEAPRVLRPVASGGLVEDLGRRVLNGLQDGLNLVDFLGEAVLAAVRLVSGRARLRGKDLLALLVESGPNAVPIIGLISFLVGMILAFVGAVQLRLFGAQVFIADLVGLGMAREMGAMMTAVLMAGRSGAAFAAQLGAMQVNDEIDALRTSGVPPMEFLVLPRLLALTLCLPLLCLYADALGILGGATVSAALFDVSLPEFLHQLRNRLTVGDFLVGIGKSLVFGFLVAIAGCQRGLTCGRNSQAVGLAATSAVVTGIVLIVVADAVMTLVITSLKLTVR</sequence>
<feature type="domain" description="MlaB-like STAS" evidence="2">
    <location>
        <begin position="21"/>
        <end position="102"/>
    </location>
</feature>
<dbReference type="InterPro" id="IPR030802">
    <property type="entry name" value="Permease_MalE"/>
</dbReference>
<organism evidence="3 4">
    <name type="scientific">Candidatus Methylocalor cossyra</name>
    <dbReference type="NCBI Taxonomy" id="3108543"/>
    <lineage>
        <taxon>Bacteria</taxon>
        <taxon>Pseudomonadati</taxon>
        <taxon>Pseudomonadota</taxon>
        <taxon>Gammaproteobacteria</taxon>
        <taxon>Methylococcales</taxon>
        <taxon>Methylococcaceae</taxon>
        <taxon>Candidatus Methylocalor</taxon>
    </lineage>
</organism>
<evidence type="ECO:0000313" key="4">
    <source>
        <dbReference type="Proteomes" id="UP001497493"/>
    </source>
</evidence>
<dbReference type="PANTHER" id="PTHR30188:SF3">
    <property type="entry name" value="ABC TRANSPORTER PERMEASE"/>
    <property type="match status" value="1"/>
</dbReference>
<dbReference type="InterPro" id="IPR036513">
    <property type="entry name" value="STAS_dom_sf"/>
</dbReference>
<keyword evidence="1" id="KW-1133">Transmembrane helix</keyword>
<dbReference type="RefSeq" id="WP_348758256.1">
    <property type="nucleotide sequence ID" value="NZ_OZ026884.1"/>
</dbReference>
<accession>A0ABM9NM87</accession>
<feature type="transmembrane region" description="Helical" evidence="1">
    <location>
        <begin position="347"/>
        <end position="374"/>
    </location>
</feature>
<evidence type="ECO:0000256" key="1">
    <source>
        <dbReference type="SAM" id="Phobius"/>
    </source>
</evidence>
<feature type="transmembrane region" description="Helical" evidence="1">
    <location>
        <begin position="266"/>
        <end position="296"/>
    </location>
</feature>
<evidence type="ECO:0000313" key="3">
    <source>
        <dbReference type="EMBL" id="CAL1241763.1"/>
    </source>
</evidence>
<gene>
    <name evidence="3" type="ORF">MECH1_V1_2987</name>
</gene>